<evidence type="ECO:0000313" key="7">
    <source>
        <dbReference type="EMBL" id="MDC0674605.1"/>
    </source>
</evidence>
<dbReference type="SFLD" id="SFLDG01386">
    <property type="entry name" value="main_SPASM_domain-containing"/>
    <property type="match status" value="1"/>
</dbReference>
<proteinExistence type="predicted"/>
<evidence type="ECO:0000256" key="3">
    <source>
        <dbReference type="ARBA" id="ARBA00022723"/>
    </source>
</evidence>
<evidence type="ECO:0000256" key="2">
    <source>
        <dbReference type="ARBA" id="ARBA00022691"/>
    </source>
</evidence>
<dbReference type="InterPro" id="IPR006638">
    <property type="entry name" value="Elp3/MiaA/NifB-like_rSAM"/>
</dbReference>
<evidence type="ECO:0000259" key="6">
    <source>
        <dbReference type="PROSITE" id="PS51918"/>
    </source>
</evidence>
<organism evidence="7 8">
    <name type="scientific">Nannocystis radixulma</name>
    <dbReference type="NCBI Taxonomy" id="2995305"/>
    <lineage>
        <taxon>Bacteria</taxon>
        <taxon>Pseudomonadati</taxon>
        <taxon>Myxococcota</taxon>
        <taxon>Polyangia</taxon>
        <taxon>Nannocystales</taxon>
        <taxon>Nannocystaceae</taxon>
        <taxon>Nannocystis</taxon>
    </lineage>
</organism>
<comment type="caution">
    <text evidence="7">The sequence shown here is derived from an EMBL/GenBank/DDBJ whole genome shotgun (WGS) entry which is preliminary data.</text>
</comment>
<dbReference type="SFLD" id="SFLDS00029">
    <property type="entry name" value="Radical_SAM"/>
    <property type="match status" value="1"/>
</dbReference>
<dbReference type="Pfam" id="PF04055">
    <property type="entry name" value="Radical_SAM"/>
    <property type="match status" value="1"/>
</dbReference>
<dbReference type="SFLD" id="SFLDG01067">
    <property type="entry name" value="SPASM/twitch_domain_containing"/>
    <property type="match status" value="1"/>
</dbReference>
<evidence type="ECO:0000313" key="8">
    <source>
        <dbReference type="Proteomes" id="UP001217838"/>
    </source>
</evidence>
<accession>A0ABT5BM01</accession>
<dbReference type="InterPro" id="IPR013785">
    <property type="entry name" value="Aldolase_TIM"/>
</dbReference>
<keyword evidence="2" id="KW-0949">S-adenosyl-L-methionine</keyword>
<dbReference type="InterPro" id="IPR050377">
    <property type="entry name" value="Radical_SAM_PqqE_MftC-like"/>
</dbReference>
<dbReference type="CDD" id="cd01335">
    <property type="entry name" value="Radical_SAM"/>
    <property type="match status" value="1"/>
</dbReference>
<evidence type="ECO:0000256" key="1">
    <source>
        <dbReference type="ARBA" id="ARBA00001966"/>
    </source>
</evidence>
<dbReference type="Proteomes" id="UP001217838">
    <property type="component" value="Unassembled WGS sequence"/>
</dbReference>
<protein>
    <submittedName>
        <fullName evidence="7">Radical SAM protein</fullName>
    </submittedName>
</protein>
<keyword evidence="8" id="KW-1185">Reference proteome</keyword>
<dbReference type="EMBL" id="JAQNDN010000024">
    <property type="protein sequence ID" value="MDC0674605.1"/>
    <property type="molecule type" value="Genomic_DNA"/>
</dbReference>
<dbReference type="InterPro" id="IPR058240">
    <property type="entry name" value="rSAM_sf"/>
</dbReference>
<dbReference type="InterPro" id="IPR023885">
    <property type="entry name" value="4Fe4S-binding_SPASM_dom"/>
</dbReference>
<dbReference type="SMART" id="SM00729">
    <property type="entry name" value="Elp3"/>
    <property type="match status" value="1"/>
</dbReference>
<name>A0ABT5BM01_9BACT</name>
<dbReference type="SUPFAM" id="SSF102114">
    <property type="entry name" value="Radical SAM enzymes"/>
    <property type="match status" value="1"/>
</dbReference>
<reference evidence="7 8" key="1">
    <citation type="submission" date="2022-11" db="EMBL/GenBank/DDBJ databases">
        <title>Minimal conservation of predation-associated metabolite biosynthetic gene clusters underscores biosynthetic potential of Myxococcota including descriptions for ten novel species: Archangium lansinium sp. nov., Myxococcus landrumus sp. nov., Nannocystis bai.</title>
        <authorList>
            <person name="Ahearne A."/>
            <person name="Stevens C."/>
            <person name="Dowd S."/>
        </authorList>
    </citation>
    <scope>NUCLEOTIDE SEQUENCE [LARGE SCALE GENOMIC DNA]</scope>
    <source>
        <strain evidence="7 8">NCELM</strain>
    </source>
</reference>
<dbReference type="RefSeq" id="WP_272009003.1">
    <property type="nucleotide sequence ID" value="NZ_JAQNDN010000024.1"/>
</dbReference>
<keyword evidence="3" id="KW-0479">Metal-binding</keyword>
<evidence type="ECO:0000256" key="5">
    <source>
        <dbReference type="ARBA" id="ARBA00023014"/>
    </source>
</evidence>
<sequence length="439" mass="48809">MSLSDVRRRLPVVASLPAPDNRWMTNPARREAKAPRWAVWELTLACDQHCAHCGPRAGQRRPNELTTEECLQVVRELKELGCGEVVLIGGEAYLRNDFILIIRAIREAGMACTMTTGGLNLNEERAAAMIEAGIGSVTFSIDGLQATHDRLRGVPGSWERAFAAMRRIRDAGGRIASNTQINALTRTELLPLFELLADEGIHSWQLQITVPHGNAADHPEILLQPHMFLDIFKTLEQVLDRCEARGVRLWPGNNLGYFGPLERRMRNSQRKHWRGCTAGVSVMGIESDGSIKNCPSLGGGNNIGGNWRVHGVKKVWEESYQLGYIRARTVDDLWGYCRECYYAETCMAGCTAAAEPLLGRPGNNPFCHHRALMMDRAGLRERIEQIRGAGGQPFDNGLFRVIREHADPALRELHGPVAVEEPRVSRAEEPFGAGRTLVL</sequence>
<evidence type="ECO:0000256" key="4">
    <source>
        <dbReference type="ARBA" id="ARBA00023004"/>
    </source>
</evidence>
<dbReference type="PANTHER" id="PTHR11228:SF22">
    <property type="entry name" value="PEPTIDE BIOSYNTHESIS PROTEIN YYDG-RELATED"/>
    <property type="match status" value="1"/>
</dbReference>
<keyword evidence="5" id="KW-0411">Iron-sulfur</keyword>
<dbReference type="InterPro" id="IPR007197">
    <property type="entry name" value="rSAM"/>
</dbReference>
<dbReference type="NCBIfam" id="TIGR04085">
    <property type="entry name" value="rSAM_more_4Fe4S"/>
    <property type="match status" value="1"/>
</dbReference>
<dbReference type="PANTHER" id="PTHR11228">
    <property type="entry name" value="RADICAL SAM DOMAIN PROTEIN"/>
    <property type="match status" value="1"/>
</dbReference>
<dbReference type="Gene3D" id="3.20.20.70">
    <property type="entry name" value="Aldolase class I"/>
    <property type="match status" value="1"/>
</dbReference>
<comment type="cofactor">
    <cofactor evidence="1">
        <name>[4Fe-4S] cluster</name>
        <dbReference type="ChEBI" id="CHEBI:49883"/>
    </cofactor>
</comment>
<keyword evidence="4" id="KW-0408">Iron</keyword>
<feature type="domain" description="Radical SAM core" evidence="6">
    <location>
        <begin position="32"/>
        <end position="248"/>
    </location>
</feature>
<dbReference type="PROSITE" id="PS51918">
    <property type="entry name" value="RADICAL_SAM"/>
    <property type="match status" value="1"/>
</dbReference>
<gene>
    <name evidence="7" type="ORF">POL58_43055</name>
</gene>